<dbReference type="AlphaFoldDB" id="A0A024UWK9"/>
<gene>
    <name evidence="1" type="ORF">H310_00673</name>
</gene>
<dbReference type="Gene3D" id="3.30.420.10">
    <property type="entry name" value="Ribonuclease H-like superfamily/Ribonuclease H"/>
    <property type="match status" value="1"/>
</dbReference>
<protein>
    <submittedName>
        <fullName evidence="1">Uncharacterized protein</fullName>
    </submittedName>
</protein>
<dbReference type="GeneID" id="20077723"/>
<dbReference type="InterPro" id="IPR036397">
    <property type="entry name" value="RNaseH_sf"/>
</dbReference>
<reference evidence="1" key="1">
    <citation type="submission" date="2013-12" db="EMBL/GenBank/DDBJ databases">
        <title>The Genome Sequence of Aphanomyces invadans NJM9701.</title>
        <authorList>
            <consortium name="The Broad Institute Genomics Platform"/>
            <person name="Russ C."/>
            <person name="Tyler B."/>
            <person name="van West P."/>
            <person name="Dieguez-Uribeondo J."/>
            <person name="Young S.K."/>
            <person name="Zeng Q."/>
            <person name="Gargeya S."/>
            <person name="Fitzgerald M."/>
            <person name="Abouelleil A."/>
            <person name="Alvarado L."/>
            <person name="Chapman S.B."/>
            <person name="Gainer-Dewar J."/>
            <person name="Goldberg J."/>
            <person name="Griggs A."/>
            <person name="Gujja S."/>
            <person name="Hansen M."/>
            <person name="Howarth C."/>
            <person name="Imamovic A."/>
            <person name="Ireland A."/>
            <person name="Larimer J."/>
            <person name="McCowan C."/>
            <person name="Murphy C."/>
            <person name="Pearson M."/>
            <person name="Poon T.W."/>
            <person name="Priest M."/>
            <person name="Roberts A."/>
            <person name="Saif S."/>
            <person name="Shea T."/>
            <person name="Sykes S."/>
            <person name="Wortman J."/>
            <person name="Nusbaum C."/>
            <person name="Birren B."/>
        </authorList>
    </citation>
    <scope>NUCLEOTIDE SEQUENCE [LARGE SCALE GENOMIC DNA]</scope>
    <source>
        <strain evidence="1">NJM9701</strain>
    </source>
</reference>
<dbReference type="OrthoDB" id="166347at2759"/>
<sequence>MLTEKNKEDRMKFALSFLSPWSQGNHVFKNMYDFVHVDEKWFFMTKRSTRITSRRLCSLRLLQDLATITSQGVIST</sequence>
<accession>A0A024UWK9</accession>
<name>A0A024UWK9_9STRA</name>
<dbReference type="VEuPathDB" id="FungiDB:H310_00673"/>
<dbReference type="GO" id="GO:0003676">
    <property type="term" value="F:nucleic acid binding"/>
    <property type="evidence" value="ECO:0007669"/>
    <property type="project" value="InterPro"/>
</dbReference>
<organism evidence="1">
    <name type="scientific">Aphanomyces invadans</name>
    <dbReference type="NCBI Taxonomy" id="157072"/>
    <lineage>
        <taxon>Eukaryota</taxon>
        <taxon>Sar</taxon>
        <taxon>Stramenopiles</taxon>
        <taxon>Oomycota</taxon>
        <taxon>Saprolegniomycetes</taxon>
        <taxon>Saprolegniales</taxon>
        <taxon>Verrucalvaceae</taxon>
        <taxon>Aphanomyces</taxon>
    </lineage>
</organism>
<proteinExistence type="predicted"/>
<dbReference type="RefSeq" id="XP_008861761.1">
    <property type="nucleotide sequence ID" value="XM_008863539.1"/>
</dbReference>
<dbReference type="EMBL" id="KI913952">
    <property type="protein sequence ID" value="ETW10350.1"/>
    <property type="molecule type" value="Genomic_DNA"/>
</dbReference>
<dbReference type="PANTHER" id="PTHR47169">
    <property type="entry name" value="OS01G0541250 PROTEIN"/>
    <property type="match status" value="1"/>
</dbReference>
<evidence type="ECO:0000313" key="1">
    <source>
        <dbReference type="EMBL" id="ETW10350.1"/>
    </source>
</evidence>